<evidence type="ECO:0000313" key="2">
    <source>
        <dbReference type="Proteomes" id="UP000204227"/>
    </source>
</evidence>
<protein>
    <submittedName>
        <fullName evidence="1">Uncharacterized protein</fullName>
    </submittedName>
</protein>
<proteinExistence type="predicted"/>
<sequence length="284" mass="31982">MNNTIKLSPSGMNITQRIETLTPAKAREFLSRNTRNRAVSSPTVARYRNDMMHGRWEFCADPIRFADDGSMIDGQHRCLAMAECPKGTSIPVLVIEGLPKDSQMAMDQGRHRGAGQQLGMRGVKNATLVAAGVKLWLTRDQGLLFRSSRLVSSIITKTLIEQTVFERIDQIERISEWTGLLLKSDAAPSVCYAAAMAFDDINPDKAREFFDQLASGGDGGRTDPIRVLDNRLRRERRAHVKTTQRDQLGLLFLTWNWWATGRQITKLQRPSRWTPENYPVPVAA</sequence>
<dbReference type="Proteomes" id="UP000204227">
    <property type="component" value="Segment"/>
</dbReference>
<organism evidence="1 2">
    <name type="scientific">Propionibacterium phage PFR1</name>
    <dbReference type="NCBI Taxonomy" id="1838137"/>
    <lineage>
        <taxon>Viruses</taxon>
        <taxon>Duplodnaviria</taxon>
        <taxon>Heunggongvirae</taxon>
        <taxon>Uroviricota</taxon>
        <taxon>Caudoviricetes</taxon>
        <taxon>Pulverervirus</taxon>
        <taxon>Pulverervirus PFR1</taxon>
    </lineage>
</organism>
<accession>A0A173G9C5</accession>
<dbReference type="GeneID" id="29066279"/>
<dbReference type="RefSeq" id="YP_009287707.1">
    <property type="nucleotide sequence ID" value="NC_031076.1"/>
</dbReference>
<evidence type="ECO:0000313" key="1">
    <source>
        <dbReference type="EMBL" id="ANH49897.1"/>
    </source>
</evidence>
<dbReference type="EMBL" id="KU984979">
    <property type="protein sequence ID" value="ANH49897.1"/>
    <property type="molecule type" value="Genomic_DNA"/>
</dbReference>
<dbReference type="KEGG" id="vg:29066279"/>
<gene>
    <name evidence="1" type="ORF">PFR_31</name>
</gene>
<name>A0A173G9C5_9CAUD</name>
<keyword evidence="2" id="KW-1185">Reference proteome</keyword>
<reference evidence="1 2" key="1">
    <citation type="submission" date="2016-05" db="EMBL/GenBank/DDBJ databases">
        <title>Dynamic interactions between prophages, induce lysis in Propionibacterium acnes.</title>
        <authorList>
            <person name="Brown T.L."/>
            <person name="Tucci J."/>
            <person name="Dyson Z.A."/>
            <person name="Petrovski S."/>
        </authorList>
    </citation>
    <scope>NUCLEOTIDE SEQUENCE [LARGE SCALE GENOMIC DNA]</scope>
</reference>